<feature type="compositionally biased region" description="Basic and acidic residues" evidence="1">
    <location>
        <begin position="503"/>
        <end position="513"/>
    </location>
</feature>
<gene>
    <name evidence="2" type="ORF">Pfra01_000128600</name>
</gene>
<evidence type="ECO:0000256" key="1">
    <source>
        <dbReference type="SAM" id="MobiDB-lite"/>
    </source>
</evidence>
<organism evidence="2 3">
    <name type="scientific">Phytophthora fragariaefolia</name>
    <dbReference type="NCBI Taxonomy" id="1490495"/>
    <lineage>
        <taxon>Eukaryota</taxon>
        <taxon>Sar</taxon>
        <taxon>Stramenopiles</taxon>
        <taxon>Oomycota</taxon>
        <taxon>Peronosporomycetes</taxon>
        <taxon>Peronosporales</taxon>
        <taxon>Peronosporaceae</taxon>
        <taxon>Phytophthora</taxon>
    </lineage>
</organism>
<feature type="compositionally biased region" description="Polar residues" evidence="1">
    <location>
        <begin position="388"/>
        <end position="410"/>
    </location>
</feature>
<sequence length="533" mass="54985">MVDQRDKDLKRMSEVPAERDIAYSALQGVAASYFEQEQEAAAVISSGGADSALRFANQMIDNQRRVIQRQKNVLRHNDRIWVTDPALALAAAAGIDTPGLSSGDLAINARLCRLLETRWPELSQVQPSEVREISQCPREPVPPRPPDTSDSAIGIRLSVKFGSSLGVCSVGCPCHKLGGFGLLHGCDFSAGIDGSASSRCFCWLGEFCPPSTRRASPQPTKASAGSKSNSARKSPTKSATGSSRRAPRNSAASPSSTSTVSPAPPTPGSARSQRASALNARAINSLELQALEASDAEVLWWSSGVTSSATRATSASSLLVIGSPSPPVITPTPTPVVTSSSQRQSSSNVSADDEVALQRSRRFRKKSVVKSDESSDSVAEALEEKSASPLTPASVSPAPSTGQKHPSSSVTPASTKKAHASASAKSSSPPHPAAKSNKAAKSATKTARGTVESGKSAKSADPTTPASGQSASASGTAAVSAPTSSASLGQAFNSAGGVQPHSDVSRLHPDAPDPRCPSSLKRLPRAGPDDDLA</sequence>
<evidence type="ECO:0000313" key="3">
    <source>
        <dbReference type="Proteomes" id="UP001165121"/>
    </source>
</evidence>
<feature type="compositionally biased region" description="Low complexity" evidence="1">
    <location>
        <begin position="462"/>
        <end position="487"/>
    </location>
</feature>
<comment type="caution">
    <text evidence="2">The sequence shown here is derived from an EMBL/GenBank/DDBJ whole genome shotgun (WGS) entry which is preliminary data.</text>
</comment>
<evidence type="ECO:0000313" key="2">
    <source>
        <dbReference type="EMBL" id="GMF17643.1"/>
    </source>
</evidence>
<feature type="compositionally biased region" description="Low complexity" evidence="1">
    <location>
        <begin position="335"/>
        <end position="350"/>
    </location>
</feature>
<dbReference type="AlphaFoldDB" id="A0A9W6TR73"/>
<protein>
    <submittedName>
        <fullName evidence="2">Unnamed protein product</fullName>
    </submittedName>
</protein>
<accession>A0A9W6TR73</accession>
<dbReference type="OrthoDB" id="122840at2759"/>
<proteinExistence type="predicted"/>
<feature type="region of interest" description="Disordered" evidence="1">
    <location>
        <begin position="211"/>
        <end position="276"/>
    </location>
</feature>
<reference evidence="2" key="1">
    <citation type="submission" date="2023-04" db="EMBL/GenBank/DDBJ databases">
        <title>Phytophthora fragariaefolia NBRC 109709.</title>
        <authorList>
            <person name="Ichikawa N."/>
            <person name="Sato H."/>
            <person name="Tonouchi N."/>
        </authorList>
    </citation>
    <scope>NUCLEOTIDE SEQUENCE</scope>
    <source>
        <strain evidence="2">NBRC 109709</strain>
    </source>
</reference>
<feature type="compositionally biased region" description="Low complexity" evidence="1">
    <location>
        <begin position="411"/>
        <end position="447"/>
    </location>
</feature>
<keyword evidence="3" id="KW-1185">Reference proteome</keyword>
<feature type="region of interest" description="Disordered" evidence="1">
    <location>
        <begin position="322"/>
        <end position="533"/>
    </location>
</feature>
<feature type="compositionally biased region" description="Low complexity" evidence="1">
    <location>
        <begin position="242"/>
        <end position="261"/>
    </location>
</feature>
<feature type="compositionally biased region" description="Polar residues" evidence="1">
    <location>
        <begin position="213"/>
        <end position="241"/>
    </location>
</feature>
<feature type="compositionally biased region" description="Pro residues" evidence="1">
    <location>
        <begin position="324"/>
        <end position="334"/>
    </location>
</feature>
<dbReference type="EMBL" id="BSXT01000104">
    <property type="protein sequence ID" value="GMF17643.1"/>
    <property type="molecule type" value="Genomic_DNA"/>
</dbReference>
<dbReference type="Proteomes" id="UP001165121">
    <property type="component" value="Unassembled WGS sequence"/>
</dbReference>
<name>A0A9W6TR73_9STRA</name>
<feature type="compositionally biased region" description="Basic residues" evidence="1">
    <location>
        <begin position="359"/>
        <end position="368"/>
    </location>
</feature>